<dbReference type="NCBIfam" id="TIGR01730">
    <property type="entry name" value="RND_mfp"/>
    <property type="match status" value="1"/>
</dbReference>
<dbReference type="PANTHER" id="PTHR30158:SF23">
    <property type="entry name" value="MULTIDRUG RESISTANCE PROTEIN MEXA"/>
    <property type="match status" value="1"/>
</dbReference>
<reference evidence="5 6" key="1">
    <citation type="submission" date="2016-10" db="EMBL/GenBank/DDBJ databases">
        <authorList>
            <person name="de Groot N.N."/>
        </authorList>
    </citation>
    <scope>NUCLEOTIDE SEQUENCE [LARGE SCALE GENOMIC DNA]</scope>
    <source>
        <strain evidence="5 6">DSM 22789</strain>
    </source>
</reference>
<sequence>MRYNTLSLWMVGGLMTFSACHTETEKEEETTFSVTSPVIKDTTITKQYVSQIRAIRHIEIRSQERGFLEHIYVDEGQYVHKGQLLFQIMPKIYQAEYLKAEAEVEAAMLEVRNAETLSEKNIIAPNELALTKAKLKRAEAEMELAKTHLQFTKIVAPYDGYVDHLELKLGSLVDEGELLTSLSDNKQMWVYFNVTESEYLDFKSHEDEQDMNNVKLLLANHETFSEIGKVEAIEADFNNETGNIAFRATFANPANLLRNGQTGTVLMPIPIHHGVIIPQKATFEIMDKKYVYIVDGNGTVKLTPITVKAQLPDLYILENGLVGTEKILLEGIRKVQDGDKIKTRYEEPNKVLSALTLPSE</sequence>
<dbReference type="Proteomes" id="UP000198785">
    <property type="component" value="Unassembled WGS sequence"/>
</dbReference>
<name>A0A1I6NSP8_9SPHI</name>
<dbReference type="OrthoDB" id="9801814at2"/>
<dbReference type="PROSITE" id="PS51257">
    <property type="entry name" value="PROKAR_LIPOPROTEIN"/>
    <property type="match status" value="1"/>
</dbReference>
<feature type="domain" description="Multidrug resistance protein MdtA-like beta-barrel" evidence="4">
    <location>
        <begin position="188"/>
        <end position="267"/>
    </location>
</feature>
<accession>A0A1I6NSP8</accession>
<feature type="domain" description="Multidrug resistance protein MdtA-like barrel-sandwich hybrid" evidence="3">
    <location>
        <begin position="56"/>
        <end position="177"/>
    </location>
</feature>
<evidence type="ECO:0000259" key="3">
    <source>
        <dbReference type="Pfam" id="PF25917"/>
    </source>
</evidence>
<dbReference type="InterPro" id="IPR006143">
    <property type="entry name" value="RND_pump_MFP"/>
</dbReference>
<keyword evidence="6" id="KW-1185">Reference proteome</keyword>
<dbReference type="Gene3D" id="2.40.30.170">
    <property type="match status" value="1"/>
</dbReference>
<evidence type="ECO:0000259" key="4">
    <source>
        <dbReference type="Pfam" id="PF25944"/>
    </source>
</evidence>
<dbReference type="InterPro" id="IPR058625">
    <property type="entry name" value="MdtA-like_BSH"/>
</dbReference>
<dbReference type="EMBL" id="FOZZ01000001">
    <property type="protein sequence ID" value="SFS30898.1"/>
    <property type="molecule type" value="Genomic_DNA"/>
</dbReference>
<dbReference type="GO" id="GO:0046677">
    <property type="term" value="P:response to antibiotic"/>
    <property type="evidence" value="ECO:0007669"/>
    <property type="project" value="TreeGrafter"/>
</dbReference>
<gene>
    <name evidence="5" type="ORF">SAMN05660206_10163</name>
</gene>
<dbReference type="RefSeq" id="WP_093363180.1">
    <property type="nucleotide sequence ID" value="NZ_FOZZ01000001.1"/>
</dbReference>
<dbReference type="AlphaFoldDB" id="A0A1I6NSP8"/>
<proteinExistence type="inferred from homology"/>
<dbReference type="PANTHER" id="PTHR30158">
    <property type="entry name" value="ACRA/E-RELATED COMPONENT OF DRUG EFFLUX TRANSPORTER"/>
    <property type="match status" value="1"/>
</dbReference>
<protein>
    <submittedName>
        <fullName evidence="5">Membrane fusion protein, multidrug efflux system</fullName>
    </submittedName>
</protein>
<dbReference type="Pfam" id="PF25944">
    <property type="entry name" value="Beta-barrel_RND"/>
    <property type="match status" value="1"/>
</dbReference>
<dbReference type="InterPro" id="IPR058626">
    <property type="entry name" value="MdtA-like_b-barrel"/>
</dbReference>
<dbReference type="GO" id="GO:0030313">
    <property type="term" value="C:cell envelope"/>
    <property type="evidence" value="ECO:0007669"/>
    <property type="project" value="UniProtKB-SubCell"/>
</dbReference>
<dbReference type="Pfam" id="PF25917">
    <property type="entry name" value="BSH_RND"/>
    <property type="match status" value="1"/>
</dbReference>
<organism evidence="5 6">
    <name type="scientific">Sphingobacterium wenxiniae</name>
    <dbReference type="NCBI Taxonomy" id="683125"/>
    <lineage>
        <taxon>Bacteria</taxon>
        <taxon>Pseudomonadati</taxon>
        <taxon>Bacteroidota</taxon>
        <taxon>Sphingobacteriia</taxon>
        <taxon>Sphingobacteriales</taxon>
        <taxon>Sphingobacteriaceae</taxon>
        <taxon>Sphingobacterium</taxon>
    </lineage>
</organism>
<dbReference type="STRING" id="683125.SAMN05660206_10163"/>
<evidence type="ECO:0000313" key="5">
    <source>
        <dbReference type="EMBL" id="SFS30898.1"/>
    </source>
</evidence>
<evidence type="ECO:0000256" key="2">
    <source>
        <dbReference type="SAM" id="Coils"/>
    </source>
</evidence>
<dbReference type="Gene3D" id="2.40.50.100">
    <property type="match status" value="1"/>
</dbReference>
<dbReference type="GO" id="GO:0005886">
    <property type="term" value="C:plasma membrane"/>
    <property type="evidence" value="ECO:0007669"/>
    <property type="project" value="TreeGrafter"/>
</dbReference>
<dbReference type="SUPFAM" id="SSF111369">
    <property type="entry name" value="HlyD-like secretion proteins"/>
    <property type="match status" value="1"/>
</dbReference>
<dbReference type="Gene3D" id="1.10.287.470">
    <property type="entry name" value="Helix hairpin bin"/>
    <property type="match status" value="1"/>
</dbReference>
<keyword evidence="2" id="KW-0175">Coiled coil</keyword>
<dbReference type="Gene3D" id="2.40.420.20">
    <property type="match status" value="1"/>
</dbReference>
<feature type="coiled-coil region" evidence="2">
    <location>
        <begin position="97"/>
        <end position="148"/>
    </location>
</feature>
<evidence type="ECO:0000313" key="6">
    <source>
        <dbReference type="Proteomes" id="UP000198785"/>
    </source>
</evidence>
<dbReference type="GO" id="GO:0022857">
    <property type="term" value="F:transmembrane transporter activity"/>
    <property type="evidence" value="ECO:0007669"/>
    <property type="project" value="InterPro"/>
</dbReference>
<evidence type="ECO:0000256" key="1">
    <source>
        <dbReference type="ARBA" id="ARBA00009477"/>
    </source>
</evidence>
<comment type="similarity">
    <text evidence="1">Belongs to the membrane fusion protein (MFP) (TC 8.A.1) family.</text>
</comment>